<keyword evidence="8" id="KW-0804">Transcription</keyword>
<feature type="compositionally biased region" description="Low complexity" evidence="11">
    <location>
        <begin position="224"/>
        <end position="237"/>
    </location>
</feature>
<dbReference type="FunFam" id="3.30.160.60:FF:002716">
    <property type="entry name" value="Zinc finger protein 212"/>
    <property type="match status" value="1"/>
</dbReference>
<dbReference type="PROSITE" id="PS50157">
    <property type="entry name" value="ZINC_FINGER_C2H2_2"/>
    <property type="match status" value="6"/>
</dbReference>
<dbReference type="RefSeq" id="XP_050925705.1">
    <property type="nucleotide sequence ID" value="XM_051069748.1"/>
</dbReference>
<keyword evidence="5" id="KW-0862">Zinc</keyword>
<evidence type="ECO:0000313" key="14">
    <source>
        <dbReference type="RefSeq" id="XP_050925705.1"/>
    </source>
</evidence>
<dbReference type="InterPro" id="IPR036236">
    <property type="entry name" value="Znf_C2H2_sf"/>
</dbReference>
<evidence type="ECO:0000256" key="9">
    <source>
        <dbReference type="ARBA" id="ARBA00023242"/>
    </source>
</evidence>
<gene>
    <name evidence="14" type="primary">si:dkey-7l6.3</name>
</gene>
<feature type="domain" description="C2H2-type" evidence="12">
    <location>
        <begin position="388"/>
        <end position="415"/>
    </location>
</feature>
<feature type="domain" description="C2H2-type" evidence="12">
    <location>
        <begin position="927"/>
        <end position="953"/>
    </location>
</feature>
<dbReference type="PROSITE" id="PS00028">
    <property type="entry name" value="ZINC_FINGER_C2H2_1"/>
    <property type="match status" value="6"/>
</dbReference>
<dbReference type="Proteomes" id="UP000694890">
    <property type="component" value="Linkage group LG4"/>
</dbReference>
<evidence type="ECO:0000256" key="7">
    <source>
        <dbReference type="ARBA" id="ARBA00023125"/>
    </source>
</evidence>
<evidence type="ECO:0000256" key="4">
    <source>
        <dbReference type="ARBA" id="ARBA00022771"/>
    </source>
</evidence>
<dbReference type="FunFam" id="3.30.160.60:FF:001049">
    <property type="entry name" value="zinc finger protein 319"/>
    <property type="match status" value="1"/>
</dbReference>
<keyword evidence="9" id="KW-0539">Nucleus</keyword>
<dbReference type="GeneID" id="108882429"/>
<dbReference type="InterPro" id="IPR013087">
    <property type="entry name" value="Znf_C2H2_type"/>
</dbReference>
<evidence type="ECO:0000256" key="6">
    <source>
        <dbReference type="ARBA" id="ARBA00023015"/>
    </source>
</evidence>
<evidence type="ECO:0000259" key="12">
    <source>
        <dbReference type="PROSITE" id="PS50157"/>
    </source>
</evidence>
<feature type="domain" description="C2H2-type" evidence="12">
    <location>
        <begin position="899"/>
        <end position="926"/>
    </location>
</feature>
<feature type="domain" description="C2H2-type" evidence="12">
    <location>
        <begin position="871"/>
        <end position="898"/>
    </location>
</feature>
<feature type="compositionally biased region" description="Acidic residues" evidence="11">
    <location>
        <begin position="167"/>
        <end position="185"/>
    </location>
</feature>
<dbReference type="Pfam" id="PF13894">
    <property type="entry name" value="zf-C2H2_4"/>
    <property type="match status" value="1"/>
</dbReference>
<feature type="region of interest" description="Disordered" evidence="11">
    <location>
        <begin position="486"/>
        <end position="508"/>
    </location>
</feature>
<evidence type="ECO:0000313" key="13">
    <source>
        <dbReference type="Proteomes" id="UP000694890"/>
    </source>
</evidence>
<comment type="subcellular location">
    <subcellularLocation>
        <location evidence="1">Nucleus</location>
    </subcellularLocation>
</comment>
<feature type="region of interest" description="Disordered" evidence="11">
    <location>
        <begin position="167"/>
        <end position="243"/>
    </location>
</feature>
<dbReference type="FunFam" id="3.30.160.60:FF:001952">
    <property type="entry name" value="Zgc:174623 protein"/>
    <property type="match status" value="1"/>
</dbReference>
<sequence>MTSYKAFHSQLTSIMEALTKAAVAEICELVDDSYAVLQLEISRSHKENEALRRKLELIETIIARGHRGSVAMLDYGGPEVEAGGGLMDFTLECALPSGAGAKQPKASSVKRRGRVPALETTTDVNPGTEEDGLHPAAEEPNDQDVVLIKEETPKVEVNDSDAAEELLLNEDGTEVQPSEADDSDEGPSGMMISTSAGDVRPWDQNSNGLSERGVERQDSHSAQESPGPAGPAESSSSDVVFDLESDCEAPPVAPLRKPFFLGSGGSPASLPGASELKRGVSLISSLPYDTELDLCSSWASQGLPSMVPVPHRPYLKPDHRPTLLDKVSDLSAAGFPLALGLGGSRLDPLDLNRYCRDRRFVCSYCGKCFTSSRSLETHVRVHTGERPYSCAQCGKRFTQSGHLKTHQSVHTGERPFACQHCGKRFAGKQNLRIHQQKHHPAEQGAAPVALLTVNCLNCLGTEATQDYNLIQINPYLKQSVAVSPRQDFRTQRRQIPQESEPGPVSPASSAMAVLSSKALHEQLSIIMGALTKAAVAEICELVDEGYAVLQMEITRSHKENEDLKKKLHLIESIVVRGSGGKAAELEVVATAEGAQRAETPQQRQQDDEDGDGGAAVVVREELPEVVLIKDEDSDSNDTFEDGDKTSDGGTAAAREAVASTPISRSMKRHWPGNEESEKSSSSEQLAVKTSKVLAGPQKKSVSVYTLDSPRSEPGCSGQLAGDEMEAGESVCSYSSQMDPDVHLVHQECSLVSPSSNRQTYFGTSSLMESRSPSNRAEMDLSLTWTKQSKSQMSFAQFHQSENVDGDAFGIKLISVSGSTSTDCQLSESSNSAFEYEDADMMNFGLYRDQSGRPQLCNGQPGAAAAARGKRFICSICNKTYATSQNLDVHMRIHTGERPFSCDQCGKKFTQSAHLKSHLSVHSGERPYACTLCSRSFIVKYSLKLHMKKCHPNI</sequence>
<dbReference type="SUPFAM" id="SSF57667">
    <property type="entry name" value="beta-beta-alpha zinc fingers"/>
    <property type="match status" value="4"/>
</dbReference>
<reference evidence="14" key="1">
    <citation type="submission" date="2025-08" db="UniProtKB">
        <authorList>
            <consortium name="RefSeq"/>
        </authorList>
    </citation>
    <scope>IDENTIFICATION</scope>
    <source>
        <tissue evidence="14">Brain</tissue>
    </source>
</reference>
<feature type="compositionally biased region" description="Basic and acidic residues" evidence="11">
    <location>
        <begin position="212"/>
        <end position="221"/>
    </location>
</feature>
<dbReference type="Pfam" id="PF00096">
    <property type="entry name" value="zf-C2H2"/>
    <property type="match status" value="5"/>
</dbReference>
<feature type="region of interest" description="Disordered" evidence="11">
    <location>
        <begin position="628"/>
        <end position="718"/>
    </location>
</feature>
<feature type="domain" description="C2H2-type" evidence="12">
    <location>
        <begin position="360"/>
        <end position="387"/>
    </location>
</feature>
<dbReference type="GO" id="GO:0000978">
    <property type="term" value="F:RNA polymerase II cis-regulatory region sequence-specific DNA binding"/>
    <property type="evidence" value="ECO:0007669"/>
    <property type="project" value="TreeGrafter"/>
</dbReference>
<dbReference type="FunFam" id="3.30.160.60:FF:001720">
    <property type="entry name" value="Si:dkey-7i4.21"/>
    <property type="match status" value="1"/>
</dbReference>
<evidence type="ECO:0000256" key="3">
    <source>
        <dbReference type="ARBA" id="ARBA00022737"/>
    </source>
</evidence>
<dbReference type="GO" id="GO:0000981">
    <property type="term" value="F:DNA-binding transcription factor activity, RNA polymerase II-specific"/>
    <property type="evidence" value="ECO:0007669"/>
    <property type="project" value="TreeGrafter"/>
</dbReference>
<dbReference type="GO" id="GO:0005634">
    <property type="term" value="C:nucleus"/>
    <property type="evidence" value="ECO:0007669"/>
    <property type="project" value="UniProtKB-SubCell"/>
</dbReference>
<evidence type="ECO:0000256" key="11">
    <source>
        <dbReference type="SAM" id="MobiDB-lite"/>
    </source>
</evidence>
<feature type="compositionally biased region" description="Acidic residues" evidence="11">
    <location>
        <begin position="631"/>
        <end position="640"/>
    </location>
</feature>
<keyword evidence="6" id="KW-0805">Transcription regulation</keyword>
<dbReference type="GO" id="GO:0008270">
    <property type="term" value="F:zinc ion binding"/>
    <property type="evidence" value="ECO:0007669"/>
    <property type="project" value="UniProtKB-KW"/>
</dbReference>
<feature type="region of interest" description="Disordered" evidence="11">
    <location>
        <begin position="98"/>
        <end position="145"/>
    </location>
</feature>
<keyword evidence="4 10" id="KW-0863">Zinc-finger</keyword>
<feature type="region of interest" description="Disordered" evidence="11">
    <location>
        <begin position="591"/>
        <end position="612"/>
    </location>
</feature>
<feature type="domain" description="C2H2-type" evidence="12">
    <location>
        <begin position="416"/>
        <end position="444"/>
    </location>
</feature>
<evidence type="ECO:0000256" key="10">
    <source>
        <dbReference type="PROSITE-ProRule" id="PRU00042"/>
    </source>
</evidence>
<accession>A0AAJ8DNK2</accession>
<dbReference type="KEGG" id="lcf:108882429"/>
<dbReference type="AlphaFoldDB" id="A0AAJ8DNK2"/>
<name>A0AAJ8DNK2_LATCA</name>
<protein>
    <submittedName>
        <fullName evidence="14">Uncharacterized protein si:dkey-7l6.3</fullName>
    </submittedName>
</protein>
<keyword evidence="7" id="KW-0238">DNA-binding</keyword>
<dbReference type="PANTHER" id="PTHR23235:SF120">
    <property type="entry name" value="KRUPPEL-LIKE FACTOR 15"/>
    <property type="match status" value="1"/>
</dbReference>
<evidence type="ECO:0000256" key="2">
    <source>
        <dbReference type="ARBA" id="ARBA00022723"/>
    </source>
</evidence>
<proteinExistence type="predicted"/>
<keyword evidence="2" id="KW-0479">Metal-binding</keyword>
<dbReference type="SMART" id="SM00355">
    <property type="entry name" value="ZnF_C2H2"/>
    <property type="match status" value="6"/>
</dbReference>
<feature type="compositionally biased region" description="Basic and acidic residues" evidence="11">
    <location>
        <begin position="671"/>
        <end position="680"/>
    </location>
</feature>
<dbReference type="PANTHER" id="PTHR23235">
    <property type="entry name" value="KRUEPPEL-LIKE TRANSCRIPTION FACTOR"/>
    <property type="match status" value="1"/>
</dbReference>
<dbReference type="Gene3D" id="3.30.160.60">
    <property type="entry name" value="Classic Zinc Finger"/>
    <property type="match status" value="6"/>
</dbReference>
<dbReference type="FunFam" id="3.30.160.60:FF:000706">
    <property type="entry name" value="Zinc finger protein"/>
    <property type="match status" value="1"/>
</dbReference>
<evidence type="ECO:0000256" key="8">
    <source>
        <dbReference type="ARBA" id="ARBA00023163"/>
    </source>
</evidence>
<dbReference type="FunFam" id="3.30.160.60:FF:000303">
    <property type="entry name" value="Zinc finger protein 41"/>
    <property type="match status" value="1"/>
</dbReference>
<keyword evidence="3" id="KW-0677">Repeat</keyword>
<evidence type="ECO:0000256" key="5">
    <source>
        <dbReference type="ARBA" id="ARBA00022833"/>
    </source>
</evidence>
<organism evidence="13 14">
    <name type="scientific">Lates calcarifer</name>
    <name type="common">Barramundi</name>
    <name type="synonym">Holocentrus calcarifer</name>
    <dbReference type="NCBI Taxonomy" id="8187"/>
    <lineage>
        <taxon>Eukaryota</taxon>
        <taxon>Metazoa</taxon>
        <taxon>Chordata</taxon>
        <taxon>Craniata</taxon>
        <taxon>Vertebrata</taxon>
        <taxon>Euteleostomi</taxon>
        <taxon>Actinopterygii</taxon>
        <taxon>Neopterygii</taxon>
        <taxon>Teleostei</taxon>
        <taxon>Neoteleostei</taxon>
        <taxon>Acanthomorphata</taxon>
        <taxon>Carangaria</taxon>
        <taxon>Carangaria incertae sedis</taxon>
        <taxon>Centropomidae</taxon>
        <taxon>Lates</taxon>
    </lineage>
</organism>
<evidence type="ECO:0000256" key="1">
    <source>
        <dbReference type="ARBA" id="ARBA00004123"/>
    </source>
</evidence>